<gene>
    <name evidence="3" type="ORF">SAMN04488055_3128</name>
</gene>
<accession>A0A1N6H1Y5</accession>
<dbReference type="Proteomes" id="UP000185003">
    <property type="component" value="Unassembled WGS sequence"/>
</dbReference>
<dbReference type="Gene3D" id="3.30.530.20">
    <property type="match status" value="1"/>
</dbReference>
<evidence type="ECO:0000313" key="3">
    <source>
        <dbReference type="EMBL" id="SIO13838.1"/>
    </source>
</evidence>
<dbReference type="OrthoDB" id="2355173at2"/>
<dbReference type="CDD" id="cd07814">
    <property type="entry name" value="SRPBCC_CalC_Aha1-like"/>
    <property type="match status" value="1"/>
</dbReference>
<dbReference type="InterPro" id="IPR023393">
    <property type="entry name" value="START-like_dom_sf"/>
</dbReference>
<evidence type="ECO:0000313" key="4">
    <source>
        <dbReference type="Proteomes" id="UP000185003"/>
    </source>
</evidence>
<name>A0A1N6H1Y5_9BACT</name>
<dbReference type="AlphaFoldDB" id="A0A1N6H1Y5"/>
<dbReference type="RefSeq" id="WP_074240117.1">
    <property type="nucleotide sequence ID" value="NZ_FSRA01000001.1"/>
</dbReference>
<comment type="similarity">
    <text evidence="1">Belongs to the AHA1 family.</text>
</comment>
<organism evidence="3 4">
    <name type="scientific">Chitinophaga niabensis</name>
    <dbReference type="NCBI Taxonomy" id="536979"/>
    <lineage>
        <taxon>Bacteria</taxon>
        <taxon>Pseudomonadati</taxon>
        <taxon>Bacteroidota</taxon>
        <taxon>Chitinophagia</taxon>
        <taxon>Chitinophagales</taxon>
        <taxon>Chitinophagaceae</taxon>
        <taxon>Chitinophaga</taxon>
    </lineage>
</organism>
<dbReference type="InterPro" id="IPR013538">
    <property type="entry name" value="ASHA1/2-like_C"/>
</dbReference>
<proteinExistence type="inferred from homology"/>
<dbReference type="SUPFAM" id="SSF55961">
    <property type="entry name" value="Bet v1-like"/>
    <property type="match status" value="1"/>
</dbReference>
<keyword evidence="4" id="KW-1185">Reference proteome</keyword>
<feature type="domain" description="Activator of Hsp90 ATPase homologue 1/2-like C-terminal" evidence="2">
    <location>
        <begin position="13"/>
        <end position="141"/>
    </location>
</feature>
<evidence type="ECO:0000256" key="1">
    <source>
        <dbReference type="ARBA" id="ARBA00006817"/>
    </source>
</evidence>
<dbReference type="Pfam" id="PF08327">
    <property type="entry name" value="AHSA1"/>
    <property type="match status" value="1"/>
</dbReference>
<reference evidence="3 4" key="1">
    <citation type="submission" date="2016-11" db="EMBL/GenBank/DDBJ databases">
        <authorList>
            <person name="Jaros S."/>
            <person name="Januszkiewicz K."/>
            <person name="Wedrychowicz H."/>
        </authorList>
    </citation>
    <scope>NUCLEOTIDE SEQUENCE [LARGE SCALE GENOMIC DNA]</scope>
    <source>
        <strain evidence="3 4">DSM 24787</strain>
    </source>
</reference>
<dbReference type="STRING" id="536979.SAMN04488055_3128"/>
<protein>
    <submittedName>
        <fullName evidence="3">Uncharacterized conserved protein YndB, AHSA1/START domain</fullName>
    </submittedName>
</protein>
<dbReference type="EMBL" id="FSRA01000001">
    <property type="protein sequence ID" value="SIO13838.1"/>
    <property type="molecule type" value="Genomic_DNA"/>
</dbReference>
<sequence length="149" mass="17415">MTDKFSTNVLIHATREQVWNILTTPEIMADWMGGDELQIKVITTWEINSPILIQGFHHMKFENSGWVLQYEKESRLSYSHLSNISRLPDKPENYTVMEFVLTPAEEGTLLTLNIENFPTEVILKHLAFYWRTTIFKIKKVAEEKLTQVS</sequence>
<evidence type="ECO:0000259" key="2">
    <source>
        <dbReference type="Pfam" id="PF08327"/>
    </source>
</evidence>